<evidence type="ECO:0000313" key="3">
    <source>
        <dbReference type="Proteomes" id="UP000221165"/>
    </source>
</evidence>
<feature type="region of interest" description="Disordered" evidence="1">
    <location>
        <begin position="1"/>
        <end position="23"/>
    </location>
</feature>
<dbReference type="Proteomes" id="UP000221165">
    <property type="component" value="Unassembled WGS sequence"/>
</dbReference>
<organism evidence="2 3">
    <name type="scientific">Cystoisospora suis</name>
    <dbReference type="NCBI Taxonomy" id="483139"/>
    <lineage>
        <taxon>Eukaryota</taxon>
        <taxon>Sar</taxon>
        <taxon>Alveolata</taxon>
        <taxon>Apicomplexa</taxon>
        <taxon>Conoidasida</taxon>
        <taxon>Coccidia</taxon>
        <taxon>Eucoccidiorida</taxon>
        <taxon>Eimeriorina</taxon>
        <taxon>Sarcocystidae</taxon>
        <taxon>Cystoisospora</taxon>
    </lineage>
</organism>
<name>A0A2C6KI95_9APIC</name>
<dbReference type="AlphaFoldDB" id="A0A2C6KI95"/>
<dbReference type="VEuPathDB" id="ToxoDB:CSUI_009817"/>
<evidence type="ECO:0000256" key="1">
    <source>
        <dbReference type="SAM" id="MobiDB-lite"/>
    </source>
</evidence>
<dbReference type="GeneID" id="94433137"/>
<gene>
    <name evidence="2" type="ORF">CSUI_009817</name>
</gene>
<dbReference type="RefSeq" id="XP_067918097.1">
    <property type="nucleotide sequence ID" value="XM_068069926.1"/>
</dbReference>
<reference evidence="2 3" key="1">
    <citation type="journal article" date="2017" name="Int. J. Parasitol.">
        <title>The genome of the protozoan parasite Cystoisospora suis and a reverse vaccinology approach to identify vaccine candidates.</title>
        <authorList>
            <person name="Palmieri N."/>
            <person name="Shrestha A."/>
            <person name="Ruttkowski B."/>
            <person name="Beck T."/>
            <person name="Vogl C."/>
            <person name="Tomley F."/>
            <person name="Blake D.P."/>
            <person name="Joachim A."/>
        </authorList>
    </citation>
    <scope>NUCLEOTIDE SEQUENCE [LARGE SCALE GENOMIC DNA]</scope>
    <source>
        <strain evidence="2 3">Wien I</strain>
    </source>
</reference>
<accession>A0A2C6KI95</accession>
<evidence type="ECO:0000313" key="2">
    <source>
        <dbReference type="EMBL" id="PHJ16368.1"/>
    </source>
</evidence>
<keyword evidence="3" id="KW-1185">Reference proteome</keyword>
<proteinExistence type="predicted"/>
<sequence length="466" mass="50606">MTRRKTPPRQATEPGLAKAALARPHIRIESPVTSLSEDSLVSPASGPGCFPRPSSYSDSVLVLLEHLLSRYTAREISAAQVLYGLQDAVPERRGRRRAELKKRQTGSYGRVCALIVRLLGSFAEGMVKCGGARVEDQTEGKTVQVGTTQAVEEQAARKQEDICVGCAAADVWLDAVQAYLLRAFSGNSEEHSLESQTMESGGPGSPAHRRKKRRRKEGGLERAPRPNVFVVHPPASGDNREGGASPPHETRGGETNDIARQMETLLHAIKQHLHSTREVVEEAAATAQARIDIPGYTGPHLTCTALHLGCLQSPVYYQTRSVFIRLVDRVGTSVLSSILSSLSCRMFFTDAYALSIPPAFRRVVRSSVEVLLQILGTCPSNKSEASTLRAMGSAALHNVLLQPLAGSSLASVLSPLIPALHSLMFDLAFDIEGDDVAFVSFRSNPALDVSPSRPWVQITIWLFILY</sequence>
<protein>
    <submittedName>
        <fullName evidence="2">Uncharacterized protein</fullName>
    </submittedName>
</protein>
<feature type="compositionally biased region" description="Basic residues" evidence="1">
    <location>
        <begin position="207"/>
        <end position="216"/>
    </location>
</feature>
<dbReference type="EMBL" id="MIGC01006098">
    <property type="protein sequence ID" value="PHJ16368.1"/>
    <property type="molecule type" value="Genomic_DNA"/>
</dbReference>
<comment type="caution">
    <text evidence="2">The sequence shown here is derived from an EMBL/GenBank/DDBJ whole genome shotgun (WGS) entry which is preliminary data.</text>
</comment>
<feature type="region of interest" description="Disordered" evidence="1">
    <location>
        <begin position="189"/>
        <end position="254"/>
    </location>
</feature>